<evidence type="ECO:0000313" key="3">
    <source>
        <dbReference type="Proteomes" id="UP000063063"/>
    </source>
</evidence>
<evidence type="ECO:0000256" key="1">
    <source>
        <dbReference type="SAM" id="MobiDB-lite"/>
    </source>
</evidence>
<feature type="region of interest" description="Disordered" evidence="1">
    <location>
        <begin position="1281"/>
        <end position="1309"/>
    </location>
</feature>
<dbReference type="VEuPathDB" id="TriTrypDB:LPAL13_300022600"/>
<dbReference type="KEGG" id="lpan:LPMP_301830"/>
<feature type="compositionally biased region" description="Low complexity" evidence="1">
    <location>
        <begin position="864"/>
        <end position="880"/>
    </location>
</feature>
<feature type="compositionally biased region" description="Polar residues" evidence="1">
    <location>
        <begin position="1281"/>
        <end position="1303"/>
    </location>
</feature>
<feature type="region of interest" description="Disordered" evidence="1">
    <location>
        <begin position="710"/>
        <end position="736"/>
    </location>
</feature>
<feature type="region of interest" description="Disordered" evidence="1">
    <location>
        <begin position="430"/>
        <end position="453"/>
    </location>
</feature>
<feature type="compositionally biased region" description="Polar residues" evidence="1">
    <location>
        <begin position="881"/>
        <end position="898"/>
    </location>
</feature>
<dbReference type="OrthoDB" id="267653at2759"/>
<dbReference type="RefSeq" id="XP_010701208.1">
    <property type="nucleotide sequence ID" value="XM_010702906.1"/>
</dbReference>
<sequence length="1309" mass="138030">MTVSHQCVRISLFQCTPLSDTNVYQAYRTSQADGRFVAKQPLLRSRAADYRGDVLLPLASIASSPQQSLDSEATSVTLHQLRIGLEARLSNYCVLHVPAARTRSFVEEHRLTPSHVSLSPAAGESCAPKDVPLLSRANEGQNGNTCEGPPSCLSDRVQFLCCASCSSSVVAEAAAVSRKVSTVRSAPPGLPPVASDGTPNAPWIRINQLQRMGIRSSDATLQTPLPPVSILPPASHAPMRTVEEWMLQQHDSMDVFLTSAEAESAGAVDAESDSTGGAVEGGACYAAFFSLTMLPAAERAKNLMLSLAQSPEPAATTSAPQSLAVFTVRAHHHTLRMGLPPPTSAGKDDASKTPLNPPTLHEVIIDRLRLQRGVHVKRLLDPMSGAAVLPCESAATLLAAQIVGLEAECSAPPTAHSKQEDEVTQRLAPRSLLEAPQQASSASTRRRASGPRAETASDLFNHLVGLRAHYHADHYYYDGADASGWAEKRTLISMSELPSESELRLTFPASLGSSQTPLYSSTRLSTASSGAASSLVLSSTENSSSLPIPLLQEDALRAVIPGPSDSVGFTGNSARMEPHTSTETSVDVQEQYGSRAGKVPSDQSGSPTFLPLLNVEAETAPLSPVEEKLEGMRDSLCDMNDVFIYEDEETVMGVDFAGNGGTGDGSSGSQRRERRSSLVWSTPVARGSGAVRMPGDKGFGATPLMYRTSTRLSRSPSTSPVAVSSEAATTTRNERPTQRLVFAVSLSSTAAHSQSLDRSTSLEVDKVTALGSGDDGDVTSAGEVTGGMGPCELSRKSSDSDDDEAVALDAPSGEAHSRDVAEQGTNEATDKSLMSDMSVSPAPSASVLPSVMSSTDSGIPSAPPSSSMNSSSRARSDSPSTLSDEATPSVRQDGAVNSSREVQVALPALLQSALSPDLPSLARSLPSPHSHRSSYAAALVQLDEKTTPIAPCSTPLASRSGTSEHELRSHIRGLNPLATQTSSEHSSQGASLAAVQRSLDRWNDKSADRAAALYGDDGSSTERKRSRTREVIALHSCDSRPLAVARVEGAQVTTLCSSSISSDGSDDASIIDSFVSTPSTIVATRPARTRSPIILSPEELSRMVLNVATADATQTRSSSMGPPLRHTAELHLDDASDASEHTPGHYGYGGYIASYALPNSDACDDLERNDGWGYISQHPSTRHSHDGSPTQHSENIVLRHASQSSYRQSASPTAVAASTEEAVTMTTPAHHLKHTQHRPSLSLSTSDQEMWMRFGDEGSGGAASDADCHMLVTQQEIPLYTRHSSSSPESDMCGSTSSGNGSVSDAIHT</sequence>
<proteinExistence type="predicted"/>
<dbReference type="GeneID" id="22577236"/>
<accession>A0A088RW68</accession>
<feature type="compositionally biased region" description="Low complexity" evidence="1">
    <location>
        <begin position="834"/>
        <end position="854"/>
    </location>
</feature>
<dbReference type="VEuPathDB" id="TriTrypDB:LPMP_301830"/>
<gene>
    <name evidence="2" type="ORF">LPMP_301830</name>
</gene>
<evidence type="ECO:0000313" key="2">
    <source>
        <dbReference type="EMBL" id="AIO00408.1"/>
    </source>
</evidence>
<name>A0A088RW68_LEIPA</name>
<feature type="region of interest" description="Disordered" evidence="1">
    <location>
        <begin position="768"/>
        <end position="898"/>
    </location>
</feature>
<keyword evidence="3" id="KW-1185">Reference proteome</keyword>
<dbReference type="EMBL" id="CP009399">
    <property type="protein sequence ID" value="AIO00408.1"/>
    <property type="molecule type" value="Genomic_DNA"/>
</dbReference>
<dbReference type="Proteomes" id="UP000063063">
    <property type="component" value="Chromosome 30"/>
</dbReference>
<reference evidence="2 3" key="1">
    <citation type="journal article" date="2015" name="Sci. Rep.">
        <title>The genome of Leishmania panamensis: insights into genomics of the L. (Viannia) subgenus.</title>
        <authorList>
            <person name="Llanes A."/>
            <person name="Restrepo C.M."/>
            <person name="Vecchio G.D."/>
            <person name="Anguizola F.J."/>
            <person name="Lleonart R."/>
        </authorList>
    </citation>
    <scope>NUCLEOTIDE SEQUENCE [LARGE SCALE GENOMIC DNA]</scope>
    <source>
        <strain evidence="2 3">MHOM/PA/94/PSC-1</strain>
    </source>
</reference>
<feature type="compositionally biased region" description="Low complexity" evidence="1">
    <location>
        <begin position="710"/>
        <end position="720"/>
    </location>
</feature>
<feature type="region of interest" description="Disordered" evidence="1">
    <location>
        <begin position="338"/>
        <end position="357"/>
    </location>
</feature>
<dbReference type="eggNOG" id="ENOG502SKT8">
    <property type="taxonomic scope" value="Eukaryota"/>
</dbReference>
<organism evidence="2 3">
    <name type="scientific">Leishmania panamensis</name>
    <dbReference type="NCBI Taxonomy" id="5679"/>
    <lineage>
        <taxon>Eukaryota</taxon>
        <taxon>Discoba</taxon>
        <taxon>Euglenozoa</taxon>
        <taxon>Kinetoplastea</taxon>
        <taxon>Metakinetoplastina</taxon>
        <taxon>Trypanosomatida</taxon>
        <taxon>Trypanosomatidae</taxon>
        <taxon>Leishmaniinae</taxon>
        <taxon>Leishmania</taxon>
        <taxon>Leishmania guyanensis species complex</taxon>
    </lineage>
</organism>
<feature type="region of interest" description="Disordered" evidence="1">
    <location>
        <begin position="656"/>
        <end position="679"/>
    </location>
</feature>
<protein>
    <submittedName>
        <fullName evidence="2">Uncharacterized protein</fullName>
    </submittedName>
</protein>